<evidence type="ECO:0000256" key="4">
    <source>
        <dbReference type="ARBA" id="ARBA00022840"/>
    </source>
</evidence>
<dbReference type="Gene3D" id="1.10.510.10">
    <property type="entry name" value="Transferase(Phosphotransferase) domain 1"/>
    <property type="match status" value="1"/>
</dbReference>
<dbReference type="SUPFAM" id="SSF56112">
    <property type="entry name" value="Protein kinase-like (PK-like)"/>
    <property type="match status" value="1"/>
</dbReference>
<feature type="region of interest" description="Disordered" evidence="6">
    <location>
        <begin position="460"/>
        <end position="494"/>
    </location>
</feature>
<comment type="caution">
    <text evidence="8">The sequence shown here is derived from an EMBL/GenBank/DDBJ whole genome shotgun (WGS) entry which is preliminary data.</text>
</comment>
<evidence type="ECO:0000313" key="8">
    <source>
        <dbReference type="EMBL" id="TPX75492.1"/>
    </source>
</evidence>
<protein>
    <recommendedName>
        <fullName evidence="7">Protein kinase domain-containing protein</fullName>
    </recommendedName>
</protein>
<evidence type="ECO:0000313" key="9">
    <source>
        <dbReference type="Proteomes" id="UP000320333"/>
    </source>
</evidence>
<reference evidence="8 9" key="1">
    <citation type="journal article" date="2019" name="Sci. Rep.">
        <title>Comparative genomics of chytrid fungi reveal insights into the obligate biotrophic and pathogenic lifestyle of Synchytrium endobioticum.</title>
        <authorList>
            <person name="van de Vossenberg B.T.L.H."/>
            <person name="Warris S."/>
            <person name="Nguyen H.D.T."/>
            <person name="van Gent-Pelzer M.P.E."/>
            <person name="Joly D.L."/>
            <person name="van de Geest H.C."/>
            <person name="Bonants P.J.M."/>
            <person name="Smith D.S."/>
            <person name="Levesque C.A."/>
            <person name="van der Lee T.A.J."/>
        </authorList>
    </citation>
    <scope>NUCLEOTIDE SEQUENCE [LARGE SCALE GENOMIC DNA]</scope>
    <source>
        <strain evidence="8 9">CBS 675.73</strain>
    </source>
</reference>
<dbReference type="AlphaFoldDB" id="A0A507FH31"/>
<keyword evidence="2" id="KW-0547">Nucleotide-binding</keyword>
<dbReference type="PANTHER" id="PTHR11042">
    <property type="entry name" value="EUKARYOTIC TRANSLATION INITIATION FACTOR 2-ALPHA KINASE EIF2-ALPHA KINASE -RELATED"/>
    <property type="match status" value="1"/>
</dbReference>
<dbReference type="InterPro" id="IPR050339">
    <property type="entry name" value="CC_SR_Kinase"/>
</dbReference>
<keyword evidence="1" id="KW-0808">Transferase</keyword>
<feature type="domain" description="Protein kinase" evidence="7">
    <location>
        <begin position="439"/>
        <end position="757"/>
    </location>
</feature>
<organism evidence="8 9">
    <name type="scientific">Chytriomyces confervae</name>
    <dbReference type="NCBI Taxonomy" id="246404"/>
    <lineage>
        <taxon>Eukaryota</taxon>
        <taxon>Fungi</taxon>
        <taxon>Fungi incertae sedis</taxon>
        <taxon>Chytridiomycota</taxon>
        <taxon>Chytridiomycota incertae sedis</taxon>
        <taxon>Chytridiomycetes</taxon>
        <taxon>Chytridiales</taxon>
        <taxon>Chytriomycetaceae</taxon>
        <taxon>Chytriomyces</taxon>
    </lineage>
</organism>
<dbReference type="GO" id="GO:0005737">
    <property type="term" value="C:cytoplasm"/>
    <property type="evidence" value="ECO:0007669"/>
    <property type="project" value="TreeGrafter"/>
</dbReference>
<dbReference type="InterPro" id="IPR008271">
    <property type="entry name" value="Ser/Thr_kinase_AS"/>
</dbReference>
<dbReference type="Pfam" id="PF00069">
    <property type="entry name" value="Pkinase"/>
    <property type="match status" value="1"/>
</dbReference>
<proteinExistence type="inferred from homology"/>
<feature type="region of interest" description="Disordered" evidence="6">
    <location>
        <begin position="1"/>
        <end position="38"/>
    </location>
</feature>
<dbReference type="EMBL" id="QEAP01000079">
    <property type="protein sequence ID" value="TPX75492.1"/>
    <property type="molecule type" value="Genomic_DNA"/>
</dbReference>
<dbReference type="PROSITE" id="PS50011">
    <property type="entry name" value="PROTEIN_KINASE_DOM"/>
    <property type="match status" value="1"/>
</dbReference>
<name>A0A507FH31_9FUNG</name>
<evidence type="ECO:0000256" key="2">
    <source>
        <dbReference type="ARBA" id="ARBA00022741"/>
    </source>
</evidence>
<sequence>MGSETAPTDTAPLLLVRPAPSAFSSPGLRQRSRTHSNSAAVALPLQPHTPTPIKHNSKIGGGVSDYTPTRPPFSLLSNISAASQTAPPAFKRPLPVTAFQPAANPNFHPKQIPSDQTLLRLDNEEEEEEDDDCDVEHGDLFSSFVSSSPTRFATSAFPSLPMPPATPVKKRENWNHSSEKALNASAHSSGFKFYPRSEQPKLKAPSLFSPWSAERTNAENIQHLSPFGAARSPFSPTGGGRIRELSAPGLLFGNGETLLKSQDTVFGSSDELEDLDVAKNELNDPDDVFMDDYHPSEKSFSFQQRVNHPSPGEFSSDETEIVMDESQDVHDDRITPTAELMDFFSSSHTDASRFKKTPDAYSNTNHSISLLPSDTPPVGGMVGIGGFANGLASKKADNFEYAHMLHTEGLKMLKACKYEYPPIPLESKPIPHDHLTKHYKLLYRLGRGAFADVFKIQQQPRHGTTNHHHSPKNKMIPNPAERTPTHTSHHHPPTFTFAAAASSKDSSDSDLRYFALKKTRNTITGPRDRRDKIEELVILHKLEGKSNVVQIHEAWEQYGCLYFVLEFCEGGDLAGFLDSKMNGGSPDAANGVALAGDGGIQEIVIWAILGQVSQGLCQIHGAGIIHLDLKPSNIMIAKGGVLKIGDFGCATQLPVPDGFEREGDRTYIAPEVMESKYGPECDIFSLGLIIFEISTNVILPENGSHWQKLRRHDFSECEGGSTLNRVSPPLADLIKGMLHPDRKLRIRLERILGHPFVGAVLEGQSLFG</sequence>
<dbReference type="GO" id="GO:0004713">
    <property type="term" value="F:protein tyrosine kinase activity"/>
    <property type="evidence" value="ECO:0007669"/>
    <property type="project" value="TreeGrafter"/>
</dbReference>
<dbReference type="Proteomes" id="UP000320333">
    <property type="component" value="Unassembled WGS sequence"/>
</dbReference>
<dbReference type="OrthoDB" id="5337378at2759"/>
<dbReference type="InterPro" id="IPR000719">
    <property type="entry name" value="Prot_kinase_dom"/>
</dbReference>
<dbReference type="GO" id="GO:0005634">
    <property type="term" value="C:nucleus"/>
    <property type="evidence" value="ECO:0007669"/>
    <property type="project" value="TreeGrafter"/>
</dbReference>
<comment type="similarity">
    <text evidence="5">Belongs to the protein kinase superfamily. Ser/Thr protein kinase family. GCN2 subfamily.</text>
</comment>
<dbReference type="PROSITE" id="PS00108">
    <property type="entry name" value="PROTEIN_KINASE_ST"/>
    <property type="match status" value="1"/>
</dbReference>
<keyword evidence="3" id="KW-0418">Kinase</keyword>
<keyword evidence="9" id="KW-1185">Reference proteome</keyword>
<evidence type="ECO:0000256" key="6">
    <source>
        <dbReference type="SAM" id="MobiDB-lite"/>
    </source>
</evidence>
<dbReference type="PANTHER" id="PTHR11042:SF190">
    <property type="entry name" value="MITOSIS INHIBITOR PROTEIN KINASE MIK1"/>
    <property type="match status" value="1"/>
</dbReference>
<dbReference type="Gene3D" id="3.30.200.20">
    <property type="entry name" value="Phosphorylase Kinase, domain 1"/>
    <property type="match status" value="1"/>
</dbReference>
<evidence type="ECO:0000256" key="5">
    <source>
        <dbReference type="ARBA" id="ARBA00037982"/>
    </source>
</evidence>
<evidence type="ECO:0000259" key="7">
    <source>
        <dbReference type="PROSITE" id="PS50011"/>
    </source>
</evidence>
<dbReference type="GO" id="GO:0005524">
    <property type="term" value="F:ATP binding"/>
    <property type="evidence" value="ECO:0007669"/>
    <property type="project" value="UniProtKB-KW"/>
</dbReference>
<dbReference type="SMART" id="SM00220">
    <property type="entry name" value="S_TKc"/>
    <property type="match status" value="1"/>
</dbReference>
<gene>
    <name evidence="8" type="ORF">CcCBS67573_g03238</name>
</gene>
<keyword evidence="4" id="KW-0067">ATP-binding</keyword>
<dbReference type="GO" id="GO:0110031">
    <property type="term" value="P:negative regulation of G2/MI transition of meiotic cell cycle"/>
    <property type="evidence" value="ECO:0007669"/>
    <property type="project" value="TreeGrafter"/>
</dbReference>
<dbReference type="InterPro" id="IPR011009">
    <property type="entry name" value="Kinase-like_dom_sf"/>
</dbReference>
<accession>A0A507FH31</accession>
<evidence type="ECO:0000256" key="1">
    <source>
        <dbReference type="ARBA" id="ARBA00022679"/>
    </source>
</evidence>
<dbReference type="STRING" id="246404.A0A507FH31"/>
<evidence type="ECO:0000256" key="3">
    <source>
        <dbReference type="ARBA" id="ARBA00022777"/>
    </source>
</evidence>